<name>A0A8J6TQB3_9BACT</name>
<dbReference type="Gene3D" id="3.30.70.60">
    <property type="match status" value="1"/>
</dbReference>
<evidence type="ECO:0008006" key="4">
    <source>
        <dbReference type="Google" id="ProtNLM"/>
    </source>
</evidence>
<sequence length="175" mass="20116">MTKKLTRREKHSLYAASGIICLFIIMQFIVLPVFYKQDRLKRNLKVKTEILQHMIALKSEHGAIIQRTDLSKGHFENREKGFTLFSFLDKLSGKAGIKDHITYMKPSTTVQKNSPYKTSRVEMKLRGLTLQQLTVYLHMVETSKNMVNVKRLSISKTGKPEGFIDAVLQVETSEL</sequence>
<comment type="caution">
    <text evidence="2">The sequence shown here is derived from an EMBL/GenBank/DDBJ whole genome shotgun (WGS) entry which is preliminary data.</text>
</comment>
<keyword evidence="1" id="KW-1133">Transmembrane helix</keyword>
<dbReference type="Proteomes" id="UP000605201">
    <property type="component" value="Unassembled WGS sequence"/>
</dbReference>
<dbReference type="EMBL" id="JACNIG010000114">
    <property type="protein sequence ID" value="MBC8431120.1"/>
    <property type="molecule type" value="Genomic_DNA"/>
</dbReference>
<evidence type="ECO:0000256" key="1">
    <source>
        <dbReference type="SAM" id="Phobius"/>
    </source>
</evidence>
<organism evidence="2 3">
    <name type="scientific">Candidatus Desulfatibia vada</name>
    <dbReference type="NCBI Taxonomy" id="2841696"/>
    <lineage>
        <taxon>Bacteria</taxon>
        <taxon>Pseudomonadati</taxon>
        <taxon>Thermodesulfobacteriota</taxon>
        <taxon>Desulfobacteria</taxon>
        <taxon>Desulfobacterales</taxon>
        <taxon>Desulfobacterales incertae sedis</taxon>
        <taxon>Candidatus Desulfatibia</taxon>
    </lineage>
</organism>
<accession>A0A8J6TQB3</accession>
<evidence type="ECO:0000313" key="3">
    <source>
        <dbReference type="Proteomes" id="UP000605201"/>
    </source>
</evidence>
<keyword evidence="1" id="KW-0472">Membrane</keyword>
<gene>
    <name evidence="2" type="ORF">H8D96_04300</name>
</gene>
<keyword evidence="1" id="KW-0812">Transmembrane</keyword>
<dbReference type="InterPro" id="IPR014717">
    <property type="entry name" value="Transl_elong_EF1B/ribsomal_bS6"/>
</dbReference>
<feature type="transmembrane region" description="Helical" evidence="1">
    <location>
        <begin position="12"/>
        <end position="35"/>
    </location>
</feature>
<protein>
    <recommendedName>
        <fullName evidence="4">General secretion pathway protein GspM</fullName>
    </recommendedName>
</protein>
<reference evidence="2 3" key="1">
    <citation type="submission" date="2020-08" db="EMBL/GenBank/DDBJ databases">
        <title>Bridging the membrane lipid divide: bacteria of the FCB group superphylum have the potential to synthesize archaeal ether lipids.</title>
        <authorList>
            <person name="Villanueva L."/>
            <person name="Von Meijenfeldt F.A.B."/>
            <person name="Westbye A.B."/>
            <person name="Yadav S."/>
            <person name="Hopmans E.C."/>
            <person name="Dutilh B.E."/>
            <person name="Sinninghe Damste J.S."/>
        </authorList>
    </citation>
    <scope>NUCLEOTIDE SEQUENCE [LARGE SCALE GENOMIC DNA]</scope>
    <source>
        <strain evidence="2">NIOZ-UU17</strain>
    </source>
</reference>
<dbReference type="AlphaFoldDB" id="A0A8J6TQB3"/>
<proteinExistence type="predicted"/>
<evidence type="ECO:0000313" key="2">
    <source>
        <dbReference type="EMBL" id="MBC8431120.1"/>
    </source>
</evidence>